<keyword evidence="7" id="KW-1185">Reference proteome</keyword>
<dbReference type="AlphaFoldDB" id="A0A8D6SYK1"/>
<accession>A0A8D6SYK1</accession>
<dbReference type="GeneID" id="65882926"/>
<dbReference type="InterPro" id="IPR022905">
    <property type="entry name" value="Rpo11-like"/>
</dbReference>
<dbReference type="InterPro" id="IPR036603">
    <property type="entry name" value="RBP11-like"/>
</dbReference>
<dbReference type="RefSeq" id="WP_214400052.1">
    <property type="nucleotide sequence ID" value="NZ_LR792632.1"/>
</dbReference>
<dbReference type="GO" id="GO:0000428">
    <property type="term" value="C:DNA-directed RNA polymerase complex"/>
    <property type="evidence" value="ECO:0007669"/>
    <property type="project" value="UniProtKB-KW"/>
</dbReference>
<dbReference type="GO" id="GO:0003899">
    <property type="term" value="F:DNA-directed RNA polymerase activity"/>
    <property type="evidence" value="ECO:0007669"/>
    <property type="project" value="UniProtKB-UniRule"/>
</dbReference>
<dbReference type="CDD" id="cd06927">
    <property type="entry name" value="RNAP_L"/>
    <property type="match status" value="1"/>
</dbReference>
<dbReference type="GO" id="GO:0003677">
    <property type="term" value="F:DNA binding"/>
    <property type="evidence" value="ECO:0007669"/>
    <property type="project" value="InterPro"/>
</dbReference>
<evidence type="ECO:0000256" key="2">
    <source>
        <dbReference type="ARBA" id="ARBA00022490"/>
    </source>
</evidence>
<keyword evidence="2 5" id="KW-0963">Cytoplasm</keyword>
<dbReference type="HAMAP" id="MF_00261">
    <property type="entry name" value="RNApol_arch_Rpo11"/>
    <property type="match status" value="1"/>
</dbReference>
<dbReference type="InterPro" id="IPR009025">
    <property type="entry name" value="RBP11-like_dimer"/>
</dbReference>
<dbReference type="EC" id="2.7.7.6" evidence="5"/>
<name>A0A8D6SYK1_9EURY</name>
<dbReference type="PROSITE" id="PS01154">
    <property type="entry name" value="RNA_POL_L_13KD"/>
    <property type="match status" value="1"/>
</dbReference>
<dbReference type="EMBL" id="LR792632">
    <property type="protein sequence ID" value="CAB3287283.1"/>
    <property type="molecule type" value="Genomic_DNA"/>
</dbReference>
<protein>
    <recommendedName>
        <fullName evidence="5">DNA-directed RNA polymerase subunit Rpo11</fullName>
        <ecNumber evidence="5">2.7.7.6</ecNumber>
    </recommendedName>
    <alternativeName>
        <fullName evidence="5">DNA-directed RNA polymerase subunit L</fullName>
    </alternativeName>
</protein>
<comment type="subunit">
    <text evidence="5">Part of the RNA polymerase complex.</text>
</comment>
<gene>
    <name evidence="5 6" type="primary">rpoL</name>
    <name evidence="5" type="synonym">rpo11</name>
    <name evidence="6" type="ORF">MLAUSG7_0117</name>
</gene>
<comment type="function">
    <text evidence="5">DNA-dependent RNA polymerase (RNAP) catalyzes the transcription of DNA into RNA using the four ribonucleoside triphosphates as substrates.</text>
</comment>
<dbReference type="Proteomes" id="UP000679213">
    <property type="component" value="Chromosome I"/>
</dbReference>
<dbReference type="Pfam" id="PF13656">
    <property type="entry name" value="RNA_pol_L_2"/>
    <property type="match status" value="1"/>
</dbReference>
<dbReference type="GO" id="GO:0005737">
    <property type="term" value="C:cytoplasm"/>
    <property type="evidence" value="ECO:0007669"/>
    <property type="project" value="UniProtKB-SubCell"/>
</dbReference>
<dbReference type="NCBIfam" id="NF002234">
    <property type="entry name" value="PRK01146.1-2"/>
    <property type="match status" value="1"/>
</dbReference>
<organism evidence="6 7">
    <name type="scientific">Methanocaldococcus lauensis</name>
    <dbReference type="NCBI Taxonomy" id="2546128"/>
    <lineage>
        <taxon>Archaea</taxon>
        <taxon>Methanobacteriati</taxon>
        <taxon>Methanobacteriota</taxon>
        <taxon>Methanomada group</taxon>
        <taxon>Methanococci</taxon>
        <taxon>Methanococcales</taxon>
        <taxon>Methanocaldococcaceae</taxon>
        <taxon>Methanocaldococcus</taxon>
    </lineage>
</organism>
<reference evidence="6 7" key="1">
    <citation type="submission" date="2020-04" db="EMBL/GenBank/DDBJ databases">
        <authorList>
            <consortium name="Genoscope - CEA"/>
            <person name="William W."/>
        </authorList>
    </citation>
    <scope>NUCLEOTIDE SEQUENCE [LARGE SCALE GENOMIC DNA]</scope>
    <source>
        <strain evidence="6 7">SG7</strain>
    </source>
</reference>
<sequence>MEIKILERKNNLVEIELINEDHSLPNLLKDILLTKEGVKMASYSIDHPLLHPETGRYISNPKITVITEDGVDPIEVLKECLRDIINMCDTLLNELKEKMNKQ</sequence>
<keyword evidence="1 5" id="KW-0240">DNA-directed RNA polymerase</keyword>
<accession>A0A8D6PP70</accession>
<dbReference type="KEGG" id="mesg:MLAUSG7_0117"/>
<keyword evidence="5 6" id="KW-0548">Nucleotidyltransferase</keyword>
<dbReference type="Gene3D" id="3.30.1360.10">
    <property type="entry name" value="RNA polymerase, RBP11-like subunit"/>
    <property type="match status" value="1"/>
</dbReference>
<evidence type="ECO:0000256" key="3">
    <source>
        <dbReference type="ARBA" id="ARBA00023163"/>
    </source>
</evidence>
<keyword evidence="5 6" id="KW-0808">Transferase</keyword>
<keyword evidence="3 5" id="KW-0804">Transcription</keyword>
<evidence type="ECO:0000313" key="6">
    <source>
        <dbReference type="EMBL" id="CAB3287283.1"/>
    </source>
</evidence>
<evidence type="ECO:0000256" key="1">
    <source>
        <dbReference type="ARBA" id="ARBA00022478"/>
    </source>
</evidence>
<dbReference type="InterPro" id="IPR008193">
    <property type="entry name" value="RNA_pol_Rpb11_13-16kDa_CS"/>
</dbReference>
<dbReference type="GO" id="GO:0006351">
    <property type="term" value="P:DNA-templated transcription"/>
    <property type="evidence" value="ECO:0007669"/>
    <property type="project" value="UniProtKB-UniRule"/>
</dbReference>
<dbReference type="PANTHER" id="PTHR13946:SF28">
    <property type="entry name" value="DNA-DIRECTED RNA POLYMERASES I AND III SUBUNIT RPAC2"/>
    <property type="match status" value="1"/>
</dbReference>
<comment type="similarity">
    <text evidence="4 5">Belongs to the archaeal Rpo11/eukaryotic RPB11/RPC19 RNA polymerase subunit family.</text>
</comment>
<evidence type="ECO:0000313" key="7">
    <source>
        <dbReference type="Proteomes" id="UP000679213"/>
    </source>
</evidence>
<dbReference type="PANTHER" id="PTHR13946">
    <property type="entry name" value="DNA-DIRECTED RNA POLYMERASE I,II,III"/>
    <property type="match status" value="1"/>
</dbReference>
<dbReference type="SUPFAM" id="SSF55257">
    <property type="entry name" value="RBP11-like subunits of RNA polymerase"/>
    <property type="match status" value="1"/>
</dbReference>
<dbReference type="GO" id="GO:0046983">
    <property type="term" value="F:protein dimerization activity"/>
    <property type="evidence" value="ECO:0007669"/>
    <property type="project" value="InterPro"/>
</dbReference>
<proteinExistence type="inferred from homology"/>
<evidence type="ECO:0000256" key="5">
    <source>
        <dbReference type="HAMAP-Rule" id="MF_00261"/>
    </source>
</evidence>
<comment type="catalytic activity">
    <reaction evidence="5">
        <text>RNA(n) + a ribonucleoside 5'-triphosphate = RNA(n+1) + diphosphate</text>
        <dbReference type="Rhea" id="RHEA:21248"/>
        <dbReference type="Rhea" id="RHEA-COMP:14527"/>
        <dbReference type="Rhea" id="RHEA-COMP:17342"/>
        <dbReference type="ChEBI" id="CHEBI:33019"/>
        <dbReference type="ChEBI" id="CHEBI:61557"/>
        <dbReference type="ChEBI" id="CHEBI:140395"/>
        <dbReference type="EC" id="2.7.7.6"/>
    </reaction>
</comment>
<comment type="subcellular location">
    <subcellularLocation>
        <location evidence="5">Cytoplasm</location>
    </subcellularLocation>
</comment>
<evidence type="ECO:0000256" key="4">
    <source>
        <dbReference type="ARBA" id="ARBA00025751"/>
    </source>
</evidence>